<evidence type="ECO:0000256" key="1">
    <source>
        <dbReference type="ARBA" id="ARBA00004273"/>
    </source>
</evidence>
<evidence type="ECO:0000256" key="5">
    <source>
        <dbReference type="ARBA" id="ARBA00022837"/>
    </source>
</evidence>
<keyword evidence="6" id="KW-0809">Transit peptide</keyword>
<organism evidence="12">
    <name type="scientific">Gongylonema pulchrum</name>
    <dbReference type="NCBI Taxonomy" id="637853"/>
    <lineage>
        <taxon>Eukaryota</taxon>
        <taxon>Metazoa</taxon>
        <taxon>Ecdysozoa</taxon>
        <taxon>Nematoda</taxon>
        <taxon>Chromadorea</taxon>
        <taxon>Rhabditida</taxon>
        <taxon>Spirurina</taxon>
        <taxon>Spiruromorpha</taxon>
        <taxon>Spiruroidea</taxon>
        <taxon>Gongylonematidae</taxon>
        <taxon>Gongylonema</taxon>
    </lineage>
</organism>
<evidence type="ECO:0000313" key="10">
    <source>
        <dbReference type="EMBL" id="VDN44440.1"/>
    </source>
</evidence>
<evidence type="ECO:0000256" key="8">
    <source>
        <dbReference type="ARBA" id="ARBA00023136"/>
    </source>
</evidence>
<dbReference type="EMBL" id="UYRT01106021">
    <property type="protein sequence ID" value="VDN44440.1"/>
    <property type="molecule type" value="Genomic_DNA"/>
</dbReference>
<dbReference type="GO" id="GO:0005758">
    <property type="term" value="C:mitochondrial intermembrane space"/>
    <property type="evidence" value="ECO:0007669"/>
    <property type="project" value="UniProtKB-SubCell"/>
</dbReference>
<reference evidence="10 11" key="2">
    <citation type="submission" date="2018-11" db="EMBL/GenBank/DDBJ databases">
        <authorList>
            <consortium name="Pathogen Informatics"/>
        </authorList>
    </citation>
    <scope>NUCLEOTIDE SEQUENCE [LARGE SCALE GENOMIC DNA]</scope>
</reference>
<dbReference type="Gene3D" id="1.10.238.10">
    <property type="entry name" value="EF-hand"/>
    <property type="match status" value="1"/>
</dbReference>
<dbReference type="InterPro" id="IPR002048">
    <property type="entry name" value="EF_hand_dom"/>
</dbReference>
<dbReference type="PANTHER" id="PTHR12294:SF13">
    <property type="entry name" value="MITOCHONDRIAL CALCIUM UPTAKE 3, ISOFORM D"/>
    <property type="match status" value="1"/>
</dbReference>
<dbReference type="OrthoDB" id="5859791at2759"/>
<dbReference type="SUPFAM" id="SSF47473">
    <property type="entry name" value="EF-hand"/>
    <property type="match status" value="1"/>
</dbReference>
<protein>
    <submittedName>
        <fullName evidence="12">EF-hand domain-containing protein</fullName>
    </submittedName>
</protein>
<name>A0A183EXD7_9BILA</name>
<comment type="subcellular location">
    <subcellularLocation>
        <location evidence="1">Mitochondrion inner membrane</location>
    </subcellularLocation>
    <subcellularLocation>
        <location evidence="2">Mitochondrion intermembrane space</location>
    </subcellularLocation>
</comment>
<dbReference type="InterPro" id="IPR011992">
    <property type="entry name" value="EF-hand-dom_pair"/>
</dbReference>
<dbReference type="InterPro" id="IPR039800">
    <property type="entry name" value="MICU1/2/3"/>
</dbReference>
<evidence type="ECO:0000259" key="9">
    <source>
        <dbReference type="PROSITE" id="PS50222"/>
    </source>
</evidence>
<keyword evidence="4" id="KW-0999">Mitochondrion inner membrane</keyword>
<evidence type="ECO:0000313" key="12">
    <source>
        <dbReference type="WBParaSite" id="GPUH_0002565801-mRNA-1"/>
    </source>
</evidence>
<evidence type="ECO:0000256" key="6">
    <source>
        <dbReference type="ARBA" id="ARBA00022946"/>
    </source>
</evidence>
<gene>
    <name evidence="10" type="ORF">GPUH_LOCUS25627</name>
</gene>
<dbReference type="Proteomes" id="UP000271098">
    <property type="component" value="Unassembled WGS sequence"/>
</dbReference>
<keyword evidence="11" id="KW-1185">Reference proteome</keyword>
<dbReference type="GO" id="GO:0051560">
    <property type="term" value="P:mitochondrial calcium ion homeostasis"/>
    <property type="evidence" value="ECO:0007669"/>
    <property type="project" value="TreeGrafter"/>
</dbReference>
<accession>A0A183EXD7</accession>
<keyword evidence="3" id="KW-0677">Repeat</keyword>
<feature type="domain" description="EF-hand" evidence="9">
    <location>
        <begin position="15"/>
        <end position="50"/>
    </location>
</feature>
<sequence>MEFRRVVRASTGHNLNENLVKLLFRIFDTNNDDRLSYTEFIGVMNDRVRRGFKVSLFGFVLGNPTRKAREVK</sequence>
<reference evidence="12" key="1">
    <citation type="submission" date="2016-06" db="UniProtKB">
        <authorList>
            <consortium name="WormBaseParasite"/>
        </authorList>
    </citation>
    <scope>IDENTIFICATION</scope>
</reference>
<keyword evidence="5" id="KW-0106">Calcium</keyword>
<dbReference type="AlphaFoldDB" id="A0A183EXD7"/>
<evidence type="ECO:0000256" key="3">
    <source>
        <dbReference type="ARBA" id="ARBA00022737"/>
    </source>
</evidence>
<evidence type="ECO:0000313" key="11">
    <source>
        <dbReference type="Proteomes" id="UP000271098"/>
    </source>
</evidence>
<dbReference type="GO" id="GO:0005509">
    <property type="term" value="F:calcium ion binding"/>
    <property type="evidence" value="ECO:0007669"/>
    <property type="project" value="InterPro"/>
</dbReference>
<dbReference type="GO" id="GO:1990246">
    <property type="term" value="C:uniplex complex"/>
    <property type="evidence" value="ECO:0007669"/>
    <property type="project" value="TreeGrafter"/>
</dbReference>
<dbReference type="Pfam" id="PF13499">
    <property type="entry name" value="EF-hand_7"/>
    <property type="match status" value="1"/>
</dbReference>
<keyword evidence="8" id="KW-0472">Membrane</keyword>
<dbReference type="InterPro" id="IPR018247">
    <property type="entry name" value="EF_Hand_1_Ca_BS"/>
</dbReference>
<evidence type="ECO:0000256" key="7">
    <source>
        <dbReference type="ARBA" id="ARBA00023128"/>
    </source>
</evidence>
<dbReference type="PROSITE" id="PS50222">
    <property type="entry name" value="EF_HAND_2"/>
    <property type="match status" value="1"/>
</dbReference>
<dbReference type="GO" id="GO:0036444">
    <property type="term" value="P:calcium import into the mitochondrion"/>
    <property type="evidence" value="ECO:0007669"/>
    <property type="project" value="TreeGrafter"/>
</dbReference>
<dbReference type="PANTHER" id="PTHR12294">
    <property type="entry name" value="EF HAND DOMAIN FAMILY A1,A2-RELATED"/>
    <property type="match status" value="1"/>
</dbReference>
<dbReference type="PROSITE" id="PS00018">
    <property type="entry name" value="EF_HAND_1"/>
    <property type="match status" value="1"/>
</dbReference>
<proteinExistence type="predicted"/>
<dbReference type="WBParaSite" id="GPUH_0002565801-mRNA-1">
    <property type="protein sequence ID" value="GPUH_0002565801-mRNA-1"/>
    <property type="gene ID" value="GPUH_0002565801"/>
</dbReference>
<keyword evidence="7" id="KW-0496">Mitochondrion</keyword>
<evidence type="ECO:0000256" key="4">
    <source>
        <dbReference type="ARBA" id="ARBA00022792"/>
    </source>
</evidence>
<evidence type="ECO:0000256" key="2">
    <source>
        <dbReference type="ARBA" id="ARBA00004569"/>
    </source>
</evidence>